<dbReference type="SUPFAM" id="SSF53807">
    <property type="entry name" value="Helical backbone' metal receptor"/>
    <property type="match status" value="1"/>
</dbReference>
<dbReference type="PANTHER" id="PTHR30535:SF34">
    <property type="entry name" value="MOLYBDATE-BINDING PROTEIN MOLA"/>
    <property type="match status" value="1"/>
</dbReference>
<accession>E2S638</accession>
<evidence type="ECO:0000313" key="4">
    <source>
        <dbReference type="Proteomes" id="UP000003020"/>
    </source>
</evidence>
<reference evidence="3 4" key="1">
    <citation type="submission" date="2010-08" db="EMBL/GenBank/DDBJ databases">
        <authorList>
            <person name="Muzny D."/>
            <person name="Qin X."/>
            <person name="Buhay C."/>
            <person name="Dugan-Rocha S."/>
            <person name="Ding Y."/>
            <person name="Chen G."/>
            <person name="Hawes A."/>
            <person name="Holder M."/>
            <person name="Jhangiani S."/>
            <person name="Johnson A."/>
            <person name="Khan Z."/>
            <person name="Li Z."/>
            <person name="Liu W."/>
            <person name="Liu X."/>
            <person name="Perez L."/>
            <person name="Shen H."/>
            <person name="Wang Q."/>
            <person name="Watt J."/>
            <person name="Xi L."/>
            <person name="Xin Y."/>
            <person name="Zhou J."/>
            <person name="Deng J."/>
            <person name="Jiang H."/>
            <person name="Liu Y."/>
            <person name="Qu J."/>
            <person name="Song X.-Z."/>
            <person name="Zhang L."/>
            <person name="Villasana D."/>
            <person name="Johnson A."/>
            <person name="Liu J."/>
            <person name="Liyanage D."/>
            <person name="Lorensuhewa L."/>
            <person name="Robinson T."/>
            <person name="Song A."/>
            <person name="Song B.-B."/>
            <person name="Dinh H."/>
            <person name="Thornton R."/>
            <person name="Coyle M."/>
            <person name="Francisco L."/>
            <person name="Jackson L."/>
            <person name="Javaid M."/>
            <person name="Korchina V."/>
            <person name="Kovar C."/>
            <person name="Mata R."/>
            <person name="Mathew T."/>
            <person name="Ngo R."/>
            <person name="Nguyen L."/>
            <person name="Nguyen N."/>
            <person name="Okwuonu G."/>
            <person name="Ongeri F."/>
            <person name="Pham C."/>
            <person name="Simmons D."/>
            <person name="Wilczek-Boney K."/>
            <person name="Hale W."/>
            <person name="Jakkamsetti A."/>
            <person name="Pham P."/>
            <person name="Ruth R."/>
            <person name="San Lucas F."/>
            <person name="Warren J."/>
            <person name="Zhang J."/>
            <person name="Zhao Z."/>
            <person name="Zhou C."/>
            <person name="Zhu D."/>
            <person name="Lee S."/>
            <person name="Bess C."/>
            <person name="Blankenburg K."/>
            <person name="Forbes L."/>
            <person name="Fu Q."/>
            <person name="Gubbala S."/>
            <person name="Hirani K."/>
            <person name="Jayaseelan J.C."/>
            <person name="Lara F."/>
            <person name="Munidasa M."/>
            <person name="Palculict T."/>
            <person name="Patil S."/>
            <person name="Pu L.-L."/>
            <person name="Saada N."/>
            <person name="Tang L."/>
            <person name="Weissenberger G."/>
            <person name="Zhu Y."/>
            <person name="Hemphill L."/>
            <person name="Shang Y."/>
            <person name="Youmans B."/>
            <person name="Ayvaz T."/>
            <person name="Ross M."/>
            <person name="Santibanez J."/>
            <person name="Aqrawi P."/>
            <person name="Gross S."/>
            <person name="Joshi V."/>
            <person name="Fowler G."/>
            <person name="Nazareth L."/>
            <person name="Reid J."/>
            <person name="Worley K."/>
            <person name="Petrosino J."/>
            <person name="Highlander S."/>
            <person name="Gibbs R."/>
        </authorList>
    </citation>
    <scope>NUCLEOTIDE SEQUENCE [LARGE SCALE GENOMIC DNA]</scope>
    <source>
        <strain evidence="3 4">ATCC 33035</strain>
    </source>
</reference>
<proteinExistence type="inferred from homology"/>
<dbReference type="HOGENOM" id="CLU_038034_5_0_11"/>
<protein>
    <submittedName>
        <fullName evidence="3">Periplasmic binding protein</fullName>
    </submittedName>
</protein>
<dbReference type="Gene3D" id="3.40.50.1980">
    <property type="entry name" value="Nitrogenase molybdenum iron protein domain"/>
    <property type="match status" value="2"/>
</dbReference>
<gene>
    <name evidence="3" type="ORF">HMPREF0305_11990</name>
</gene>
<evidence type="ECO:0000313" key="3">
    <source>
        <dbReference type="EMBL" id="EFQ79480.1"/>
    </source>
</evidence>
<evidence type="ECO:0000256" key="1">
    <source>
        <dbReference type="ARBA" id="ARBA00008814"/>
    </source>
</evidence>
<organism evidence="3 4">
    <name type="scientific">Corynebacterium pseudogenitalium ATCC 33035</name>
    <dbReference type="NCBI Taxonomy" id="525264"/>
    <lineage>
        <taxon>Bacteria</taxon>
        <taxon>Bacillati</taxon>
        <taxon>Actinomycetota</taxon>
        <taxon>Actinomycetes</taxon>
        <taxon>Mycobacteriales</taxon>
        <taxon>Corynebacteriaceae</taxon>
        <taxon>Corynebacterium</taxon>
    </lineage>
</organism>
<comment type="caution">
    <text evidence="3">The sequence shown here is derived from an EMBL/GenBank/DDBJ whole genome shotgun (WGS) entry which is preliminary data.</text>
</comment>
<dbReference type="Pfam" id="PF01497">
    <property type="entry name" value="Peripla_BP_2"/>
    <property type="match status" value="1"/>
</dbReference>
<dbReference type="eggNOG" id="COG0614">
    <property type="taxonomic scope" value="Bacteria"/>
</dbReference>
<dbReference type="PANTHER" id="PTHR30535">
    <property type="entry name" value="VITAMIN B12-BINDING PROTEIN"/>
    <property type="match status" value="1"/>
</dbReference>
<evidence type="ECO:0000259" key="2">
    <source>
        <dbReference type="PROSITE" id="PS50983"/>
    </source>
</evidence>
<comment type="similarity">
    <text evidence="1">Belongs to the bacterial solute-binding protein 8 family.</text>
</comment>
<dbReference type="Proteomes" id="UP000003020">
    <property type="component" value="Unassembled WGS sequence"/>
</dbReference>
<feature type="domain" description="Fe/B12 periplasmic-binding" evidence="2">
    <location>
        <begin position="76"/>
        <end position="381"/>
    </location>
</feature>
<sequence>MSYVRPFALAARASNDQGLKMAHTPLKVMAVVAASAMALVGCGAAEEVTGGASDDAAFSFTDITGRDVELDKAPDRVILGEGRSLFATGVLNTDNPLDKVVGIGTDLKQNVPDYYNALEKELPSVNEVPEIGGFTKGDVTVEKLVSLDPDLIVLSLDQYDASREAGLTDKMEQAGLKYAVTDFRRDPLENTPKTMDIFGEIFGQEDRAEEFNADWQKTVDLVEERAEKVKDKPKTFVWRSAGVSDCCGSWNDSNISQLVNAAGGENVGDKVIPGESGTITPEKVLESDPDMIIATGGDWSEMKDDEGHPVGYAAVGYGIDEKEAKGSVAKLPGKQAGFDKLRAVKEHHFHSMWHQFYNSPFNYLALLQVAEWIDPEAYADMDVAKQWMDAQEKYSPISGEGTFFSTN</sequence>
<dbReference type="InterPro" id="IPR050902">
    <property type="entry name" value="ABC_Transporter_SBP"/>
</dbReference>
<name>E2S638_9CORY</name>
<dbReference type="PROSITE" id="PS50983">
    <property type="entry name" value="FE_B12_PBP"/>
    <property type="match status" value="1"/>
</dbReference>
<dbReference type="InterPro" id="IPR002491">
    <property type="entry name" value="ABC_transptr_periplasmic_BD"/>
</dbReference>
<keyword evidence="4" id="KW-1185">Reference proteome</keyword>
<dbReference type="EMBL" id="ABYQ02000014">
    <property type="protein sequence ID" value="EFQ79480.1"/>
    <property type="molecule type" value="Genomic_DNA"/>
</dbReference>
<dbReference type="AlphaFoldDB" id="E2S638"/>